<reference evidence="8 9" key="1">
    <citation type="submission" date="2018-07" db="EMBL/GenBank/DDBJ databases">
        <title>The complete nuclear genome of the prasinophyte Chloropicon primus (CCMP1205).</title>
        <authorList>
            <person name="Pombert J.-F."/>
            <person name="Otis C."/>
            <person name="Turmel M."/>
            <person name="Lemieux C."/>
        </authorList>
    </citation>
    <scope>NUCLEOTIDE SEQUENCE [LARGE SCALE GENOMIC DNA]</scope>
    <source>
        <strain evidence="8 9">CCMP1205</strain>
    </source>
</reference>
<evidence type="ECO:0000259" key="7">
    <source>
        <dbReference type="PROSITE" id="PS51675"/>
    </source>
</evidence>
<dbReference type="InterPro" id="IPR007356">
    <property type="entry name" value="tRNA_m1G_MeTrfase_euk"/>
</dbReference>
<name>A0A5B8MHP8_9CHLO</name>
<dbReference type="PANTHER" id="PTHR13563:SF13">
    <property type="entry name" value="TRNA METHYLTRANSFERASE 10 HOMOLOG A"/>
    <property type="match status" value="1"/>
</dbReference>
<feature type="compositionally biased region" description="Basic and acidic residues" evidence="6">
    <location>
        <begin position="1"/>
        <end position="68"/>
    </location>
</feature>
<dbReference type="InterPro" id="IPR028564">
    <property type="entry name" value="MT_TRM10-typ"/>
</dbReference>
<feature type="domain" description="SAM-dependent MTase TRM10-type" evidence="7">
    <location>
        <begin position="141"/>
        <end position="331"/>
    </location>
</feature>
<evidence type="ECO:0000256" key="3">
    <source>
        <dbReference type="ARBA" id="ARBA00022679"/>
    </source>
</evidence>
<evidence type="ECO:0000256" key="6">
    <source>
        <dbReference type="SAM" id="MobiDB-lite"/>
    </source>
</evidence>
<proteinExistence type="predicted"/>
<dbReference type="Gene3D" id="3.40.1280.30">
    <property type="match status" value="1"/>
</dbReference>
<evidence type="ECO:0000256" key="4">
    <source>
        <dbReference type="ARBA" id="ARBA00022691"/>
    </source>
</evidence>
<evidence type="ECO:0000256" key="1">
    <source>
        <dbReference type="ARBA" id="ARBA00012797"/>
    </source>
</evidence>
<evidence type="ECO:0000313" key="9">
    <source>
        <dbReference type="Proteomes" id="UP000316726"/>
    </source>
</evidence>
<evidence type="ECO:0000313" key="8">
    <source>
        <dbReference type="EMBL" id="QDZ18892.1"/>
    </source>
</evidence>
<keyword evidence="2 8" id="KW-0489">Methyltransferase</keyword>
<dbReference type="EMBL" id="CP031035">
    <property type="protein sequence ID" value="QDZ18892.1"/>
    <property type="molecule type" value="Genomic_DNA"/>
</dbReference>
<keyword evidence="3 8" id="KW-0808">Transferase</keyword>
<dbReference type="STRING" id="1764295.A0A5B8MHP8"/>
<dbReference type="GO" id="GO:0000049">
    <property type="term" value="F:tRNA binding"/>
    <property type="evidence" value="ECO:0007669"/>
    <property type="project" value="TreeGrafter"/>
</dbReference>
<dbReference type="Proteomes" id="UP000316726">
    <property type="component" value="Chromosome 2"/>
</dbReference>
<dbReference type="PROSITE" id="PS51675">
    <property type="entry name" value="SAM_MT_TRM10"/>
    <property type="match status" value="1"/>
</dbReference>
<dbReference type="AlphaFoldDB" id="A0A5B8MHP8"/>
<dbReference type="InterPro" id="IPR038459">
    <property type="entry name" value="MT_TRM10-typ_sf"/>
</dbReference>
<dbReference type="OrthoDB" id="278300at2759"/>
<keyword evidence="9" id="KW-1185">Reference proteome</keyword>
<comment type="catalytic activity">
    <reaction evidence="5">
        <text>guanosine(9) in tRNA + S-adenosyl-L-methionine = N(1)-methylguanosine(9) in tRNA + S-adenosyl-L-homocysteine + H(+)</text>
        <dbReference type="Rhea" id="RHEA:43156"/>
        <dbReference type="Rhea" id="RHEA-COMP:10367"/>
        <dbReference type="Rhea" id="RHEA-COMP:10368"/>
        <dbReference type="ChEBI" id="CHEBI:15378"/>
        <dbReference type="ChEBI" id="CHEBI:57856"/>
        <dbReference type="ChEBI" id="CHEBI:59789"/>
        <dbReference type="ChEBI" id="CHEBI:73542"/>
        <dbReference type="ChEBI" id="CHEBI:74269"/>
        <dbReference type="EC" id="2.1.1.221"/>
    </reaction>
</comment>
<evidence type="ECO:0000256" key="5">
    <source>
        <dbReference type="ARBA" id="ARBA00048434"/>
    </source>
</evidence>
<feature type="region of interest" description="Disordered" evidence="6">
    <location>
        <begin position="1"/>
        <end position="73"/>
    </location>
</feature>
<dbReference type="PANTHER" id="PTHR13563">
    <property type="entry name" value="TRNA (GUANINE-9-) METHYLTRANSFERASE"/>
    <property type="match status" value="1"/>
</dbReference>
<dbReference type="GO" id="GO:0005634">
    <property type="term" value="C:nucleus"/>
    <property type="evidence" value="ECO:0007669"/>
    <property type="project" value="TreeGrafter"/>
</dbReference>
<dbReference type="EC" id="2.1.1.221" evidence="1"/>
<feature type="region of interest" description="Disordered" evidence="6">
    <location>
        <begin position="88"/>
        <end position="121"/>
    </location>
</feature>
<accession>A0A5B8MHP8</accession>
<dbReference type="CDD" id="cd18089">
    <property type="entry name" value="SPOUT_Trm10-like"/>
    <property type="match status" value="1"/>
</dbReference>
<protein>
    <recommendedName>
        <fullName evidence="1">tRNA (guanine(9)-N(1))-methyltransferase</fullName>
        <ecNumber evidence="1">2.1.1.221</ecNumber>
    </recommendedName>
</protein>
<sequence length="337" mass="39042">MSGEGMDKEKEKEKDSKSEEEKIVNKRVAGERRRSGETTATVEERECKRLKQIDHLPAAEDIKREDYPSKNAYKKALKDLRKLKQKLLNKEQVKNERKAKQQERLEKRRKAKDSLSEDEVKAIKKRAKDNYNEKKQVKEEKRKRLLDAQTSAPTVVIDLEFGKYMTDTEMRSLVHQLMYCYSSNGKSERPLHIMLSGLSDPVGKYIKETNGYKNWVMTMEDGSYLDALPDRRDDLVYLTADSENLVESIDPSKVYIIGGIVDRNRHKLLCQKKAEEQGIATGRLPIREHVNLQSSTVLTTNQVYDIILKFHECKDWATALKAVIPTRKLKKEPSNQK</sequence>
<dbReference type="GO" id="GO:0052905">
    <property type="term" value="F:tRNA (guanosine(9)-N1)-methyltransferase activity"/>
    <property type="evidence" value="ECO:0007669"/>
    <property type="project" value="UniProtKB-EC"/>
</dbReference>
<dbReference type="GO" id="GO:0002939">
    <property type="term" value="P:tRNA N1-guanine methylation"/>
    <property type="evidence" value="ECO:0007669"/>
    <property type="project" value="TreeGrafter"/>
</dbReference>
<gene>
    <name evidence="8" type="ORF">A3770_02p14100</name>
</gene>
<evidence type="ECO:0000256" key="2">
    <source>
        <dbReference type="ARBA" id="ARBA00022603"/>
    </source>
</evidence>
<organism evidence="8 9">
    <name type="scientific">Chloropicon primus</name>
    <dbReference type="NCBI Taxonomy" id="1764295"/>
    <lineage>
        <taxon>Eukaryota</taxon>
        <taxon>Viridiplantae</taxon>
        <taxon>Chlorophyta</taxon>
        <taxon>Chloropicophyceae</taxon>
        <taxon>Chloropicales</taxon>
        <taxon>Chloropicaceae</taxon>
        <taxon>Chloropicon</taxon>
    </lineage>
</organism>
<keyword evidence="4" id="KW-0949">S-adenosyl-L-methionine</keyword>